<reference evidence="1 2" key="1">
    <citation type="submission" date="2021-07" db="EMBL/GenBank/DDBJ databases">
        <authorList>
            <person name="Kim M.K."/>
        </authorList>
    </citation>
    <scope>NUCLEOTIDE SEQUENCE [LARGE SCALE GENOMIC DNA]</scope>
    <source>
        <strain evidence="1 2">HLY7-15</strain>
    </source>
</reference>
<sequence>MSETFQLRITNPKEQSGTPLQSVYTCKVKPIQPMEQNFIHYKNSLGRRYCTIRYLENNKALSIIWKGTATGESIKDVEDGIREILGRHDCRAVIIDVQDFFDASTEFLTDIIKSDWIKKAGGNSGIRFIANVLSPGAAIPTATPESVYGPEMKFFYHKLEAVEWINYNVLKD</sequence>
<dbReference type="Proteomes" id="UP000774935">
    <property type="component" value="Unassembled WGS sequence"/>
</dbReference>
<name>A0ABS6XCK2_9BACT</name>
<gene>
    <name evidence="1" type="ORF">KYK27_11330</name>
</gene>
<dbReference type="RefSeq" id="WP_199110103.1">
    <property type="nucleotide sequence ID" value="NZ_JAHWXQ010000002.1"/>
</dbReference>
<organism evidence="1 2">
    <name type="scientific">Pontibacter populi</name>
    <dbReference type="NCBI Taxonomy" id="890055"/>
    <lineage>
        <taxon>Bacteria</taxon>
        <taxon>Pseudomonadati</taxon>
        <taxon>Bacteroidota</taxon>
        <taxon>Cytophagia</taxon>
        <taxon>Cytophagales</taxon>
        <taxon>Hymenobacteraceae</taxon>
        <taxon>Pontibacter</taxon>
    </lineage>
</organism>
<dbReference type="EMBL" id="JAHWXQ010000002">
    <property type="protein sequence ID" value="MBW3365642.1"/>
    <property type="molecule type" value="Genomic_DNA"/>
</dbReference>
<evidence type="ECO:0008006" key="3">
    <source>
        <dbReference type="Google" id="ProtNLM"/>
    </source>
</evidence>
<keyword evidence="2" id="KW-1185">Reference proteome</keyword>
<protein>
    <recommendedName>
        <fullName evidence="3">STAS/SEC14 domain-containing protein</fullName>
    </recommendedName>
</protein>
<evidence type="ECO:0000313" key="2">
    <source>
        <dbReference type="Proteomes" id="UP000774935"/>
    </source>
</evidence>
<proteinExistence type="predicted"/>
<comment type="caution">
    <text evidence="1">The sequence shown here is derived from an EMBL/GenBank/DDBJ whole genome shotgun (WGS) entry which is preliminary data.</text>
</comment>
<evidence type="ECO:0000313" key="1">
    <source>
        <dbReference type="EMBL" id="MBW3365642.1"/>
    </source>
</evidence>
<accession>A0ABS6XCK2</accession>